<organism evidence="1 2">
    <name type="scientific">Meloidogyne enterolobii</name>
    <name type="common">Root-knot nematode worm</name>
    <name type="synonym">Meloidogyne mayaguensis</name>
    <dbReference type="NCBI Taxonomy" id="390850"/>
    <lineage>
        <taxon>Eukaryota</taxon>
        <taxon>Metazoa</taxon>
        <taxon>Ecdysozoa</taxon>
        <taxon>Nematoda</taxon>
        <taxon>Chromadorea</taxon>
        <taxon>Rhabditida</taxon>
        <taxon>Tylenchina</taxon>
        <taxon>Tylenchomorpha</taxon>
        <taxon>Tylenchoidea</taxon>
        <taxon>Meloidogynidae</taxon>
        <taxon>Meloidogyninae</taxon>
        <taxon>Meloidogyne</taxon>
    </lineage>
</organism>
<dbReference type="EMBL" id="CAJEWN010000940">
    <property type="protein sequence ID" value="CAD2192342.1"/>
    <property type="molecule type" value="Genomic_DNA"/>
</dbReference>
<reference evidence="1 2" key="1">
    <citation type="submission" date="2020-08" db="EMBL/GenBank/DDBJ databases">
        <authorList>
            <person name="Koutsovoulos G."/>
            <person name="Danchin GJ E."/>
        </authorList>
    </citation>
    <scope>NUCLEOTIDE SEQUENCE [LARGE SCALE GENOMIC DNA]</scope>
</reference>
<name>A0A6V7WZB7_MELEN</name>
<evidence type="ECO:0000313" key="2">
    <source>
        <dbReference type="Proteomes" id="UP000580250"/>
    </source>
</evidence>
<gene>
    <name evidence="1" type="ORF">MENT_LOCUS45225</name>
</gene>
<dbReference type="Proteomes" id="UP000580250">
    <property type="component" value="Unassembled WGS sequence"/>
</dbReference>
<sequence length="60" mass="6763">MAQTLETEVGNQHKLWKSEFEFRFTSGAHVGQKLNREKKLINLLFPISGQLNICNCVAGS</sequence>
<evidence type="ECO:0000313" key="1">
    <source>
        <dbReference type="EMBL" id="CAD2192342.1"/>
    </source>
</evidence>
<comment type="caution">
    <text evidence="1">The sequence shown here is derived from an EMBL/GenBank/DDBJ whole genome shotgun (WGS) entry which is preliminary data.</text>
</comment>
<accession>A0A6V7WZB7</accession>
<dbReference type="AlphaFoldDB" id="A0A6V7WZB7"/>
<proteinExistence type="predicted"/>
<protein>
    <submittedName>
        <fullName evidence="1">Uncharacterized protein</fullName>
    </submittedName>
</protein>